<keyword evidence="4" id="KW-0408">Iron</keyword>
<evidence type="ECO:0000256" key="6">
    <source>
        <dbReference type="ARBA" id="ARBA00034078"/>
    </source>
</evidence>
<evidence type="ECO:0000256" key="4">
    <source>
        <dbReference type="ARBA" id="ARBA00023004"/>
    </source>
</evidence>
<comment type="similarity">
    <text evidence="1">Belongs to the adrenodoxin/putidaredoxin family.</text>
</comment>
<dbReference type="GO" id="GO:0009055">
    <property type="term" value="F:electron transfer activity"/>
    <property type="evidence" value="ECO:0007669"/>
    <property type="project" value="TreeGrafter"/>
</dbReference>
<keyword evidence="9" id="KW-1185">Reference proteome</keyword>
<dbReference type="InterPro" id="IPR001041">
    <property type="entry name" value="2Fe-2S_ferredoxin-type"/>
</dbReference>
<keyword evidence="2" id="KW-0001">2Fe-2S</keyword>
<sequence length="97" mass="10697">MITLTGRTVTKTVETQLGKTLLKIAQEASIDWQFNCARGTCARCRCIVQEGAELLAESSDAEWDRLGPDELDAGYRLGCQAIVEREGVIVAVNKTYF</sequence>
<evidence type="ECO:0000256" key="2">
    <source>
        <dbReference type="ARBA" id="ARBA00022714"/>
    </source>
</evidence>
<dbReference type="GO" id="GO:0051537">
    <property type="term" value="F:2 iron, 2 sulfur cluster binding"/>
    <property type="evidence" value="ECO:0007669"/>
    <property type="project" value="UniProtKB-KW"/>
</dbReference>
<protein>
    <submittedName>
        <fullName evidence="8">2Fe-2S ferredoxin</fullName>
    </submittedName>
</protein>
<dbReference type="PANTHER" id="PTHR23426:SF65">
    <property type="entry name" value="FERREDOXIN-2, MITOCHONDRIAL"/>
    <property type="match status" value="1"/>
</dbReference>
<proteinExistence type="inferred from homology"/>
<gene>
    <name evidence="8" type="ORF">DFP98_13315</name>
</gene>
<dbReference type="Gene3D" id="3.10.20.30">
    <property type="match status" value="1"/>
</dbReference>
<dbReference type="PROSITE" id="PS51085">
    <property type="entry name" value="2FE2S_FER_2"/>
    <property type="match status" value="1"/>
</dbReference>
<evidence type="ECO:0000259" key="7">
    <source>
        <dbReference type="PROSITE" id="PS51085"/>
    </source>
</evidence>
<evidence type="ECO:0000256" key="5">
    <source>
        <dbReference type="ARBA" id="ARBA00023014"/>
    </source>
</evidence>
<dbReference type="Pfam" id="PF00111">
    <property type="entry name" value="Fer2"/>
    <property type="match status" value="1"/>
</dbReference>
<comment type="cofactor">
    <cofactor evidence="6">
        <name>[2Fe-2S] cluster</name>
        <dbReference type="ChEBI" id="CHEBI:190135"/>
    </cofactor>
</comment>
<dbReference type="InterPro" id="IPR036010">
    <property type="entry name" value="2Fe-2S_ferredoxin-like_sf"/>
</dbReference>
<keyword evidence="3" id="KW-0479">Metal-binding</keyword>
<organism evidence="8 9">
    <name type="scientific">Cohnella phaseoli</name>
    <dbReference type="NCBI Taxonomy" id="456490"/>
    <lineage>
        <taxon>Bacteria</taxon>
        <taxon>Bacillati</taxon>
        <taxon>Bacillota</taxon>
        <taxon>Bacilli</taxon>
        <taxon>Bacillales</taxon>
        <taxon>Paenibacillaceae</taxon>
        <taxon>Cohnella</taxon>
    </lineage>
</organism>
<dbReference type="AlphaFoldDB" id="A0A3D9IAW7"/>
<reference evidence="8 9" key="1">
    <citation type="submission" date="2018-07" db="EMBL/GenBank/DDBJ databases">
        <title>Genomic Encyclopedia of Type Strains, Phase III (KMG-III): the genomes of soil and plant-associated and newly described type strains.</title>
        <authorList>
            <person name="Whitman W."/>
        </authorList>
    </citation>
    <scope>NUCLEOTIDE SEQUENCE [LARGE SCALE GENOMIC DNA]</scope>
    <source>
        <strain evidence="8 9">CECT 7287</strain>
    </source>
</reference>
<dbReference type="Proteomes" id="UP000256977">
    <property type="component" value="Unassembled WGS sequence"/>
</dbReference>
<evidence type="ECO:0000256" key="1">
    <source>
        <dbReference type="ARBA" id="ARBA00010914"/>
    </source>
</evidence>
<evidence type="ECO:0000313" key="9">
    <source>
        <dbReference type="Proteomes" id="UP000256977"/>
    </source>
</evidence>
<comment type="caution">
    <text evidence="8">The sequence shown here is derived from an EMBL/GenBank/DDBJ whole genome shotgun (WGS) entry which is preliminary data.</text>
</comment>
<dbReference type="RefSeq" id="WP_116064430.1">
    <property type="nucleotide sequence ID" value="NZ_QRDZ01000033.1"/>
</dbReference>
<dbReference type="InterPro" id="IPR001055">
    <property type="entry name" value="Adrenodoxin-like"/>
</dbReference>
<dbReference type="GO" id="GO:0046872">
    <property type="term" value="F:metal ion binding"/>
    <property type="evidence" value="ECO:0007669"/>
    <property type="project" value="UniProtKB-KW"/>
</dbReference>
<evidence type="ECO:0000256" key="3">
    <source>
        <dbReference type="ARBA" id="ARBA00022723"/>
    </source>
</evidence>
<dbReference type="InterPro" id="IPR012675">
    <property type="entry name" value="Beta-grasp_dom_sf"/>
</dbReference>
<accession>A0A3D9IAW7</accession>
<keyword evidence="5" id="KW-0411">Iron-sulfur</keyword>
<dbReference type="SUPFAM" id="SSF54292">
    <property type="entry name" value="2Fe-2S ferredoxin-like"/>
    <property type="match status" value="1"/>
</dbReference>
<dbReference type="EMBL" id="QRDZ01000033">
    <property type="protein sequence ID" value="RED58669.1"/>
    <property type="molecule type" value="Genomic_DNA"/>
</dbReference>
<name>A0A3D9IAW7_9BACL</name>
<dbReference type="CDD" id="cd00207">
    <property type="entry name" value="fer2"/>
    <property type="match status" value="1"/>
</dbReference>
<evidence type="ECO:0000313" key="8">
    <source>
        <dbReference type="EMBL" id="RED58669.1"/>
    </source>
</evidence>
<dbReference type="PANTHER" id="PTHR23426">
    <property type="entry name" value="FERREDOXIN/ADRENODOXIN"/>
    <property type="match status" value="1"/>
</dbReference>
<feature type="domain" description="2Fe-2S ferredoxin-type" evidence="7">
    <location>
        <begin position="1"/>
        <end position="96"/>
    </location>
</feature>
<dbReference type="GO" id="GO:0140647">
    <property type="term" value="P:P450-containing electron transport chain"/>
    <property type="evidence" value="ECO:0007669"/>
    <property type="project" value="InterPro"/>
</dbReference>
<dbReference type="OrthoDB" id="9807864at2"/>